<dbReference type="FunFam" id="2.60.40.420:FF:000046">
    <property type="entry name" value="Multicopper oxidase"/>
    <property type="match status" value="1"/>
</dbReference>
<name>A0A8H6RSX7_9PEZI</name>
<dbReference type="Proteomes" id="UP000660729">
    <property type="component" value="Unassembled WGS sequence"/>
</dbReference>
<gene>
    <name evidence="3" type="ORF">HII31_02097</name>
</gene>
<dbReference type="Gene3D" id="2.60.40.420">
    <property type="entry name" value="Cupredoxins - blue copper proteins"/>
    <property type="match status" value="1"/>
</dbReference>
<dbReference type="InterPro" id="IPR045087">
    <property type="entry name" value="Cu-oxidase_fam"/>
</dbReference>
<evidence type="ECO:0000259" key="2">
    <source>
        <dbReference type="Pfam" id="PF07731"/>
    </source>
</evidence>
<sequence length="184" mass="20788">RNVTIQLAPGTNVFKWYLNNITFFSEWEDPTVLQIVNGDTEYELQQAVIDLPIPNEWMYLIIEQTNTAPHPIHLHGHDFYILASEAGATFDSSVPLQTVNPPRRDVAMLPSAGFLVIAFDADNPGAWLVHCHIGWHTSEGFALQFVERPDEIPALYNETALRDSCAKWQAYDDLVNLEQHDSGV</sequence>
<comment type="caution">
    <text evidence="3">The sequence shown here is derived from an EMBL/GenBank/DDBJ whole genome shotgun (WGS) entry which is preliminary data.</text>
</comment>
<evidence type="ECO:0000313" key="4">
    <source>
        <dbReference type="Proteomes" id="UP000660729"/>
    </source>
</evidence>
<dbReference type="InterPro" id="IPR011706">
    <property type="entry name" value="Cu-oxidase_C"/>
</dbReference>
<dbReference type="GO" id="GO:0005507">
    <property type="term" value="F:copper ion binding"/>
    <property type="evidence" value="ECO:0007669"/>
    <property type="project" value="InterPro"/>
</dbReference>
<protein>
    <submittedName>
        <fullName evidence="3">Laccase-1</fullName>
    </submittedName>
</protein>
<dbReference type="GO" id="GO:0016491">
    <property type="term" value="F:oxidoreductase activity"/>
    <property type="evidence" value="ECO:0007669"/>
    <property type="project" value="InterPro"/>
</dbReference>
<dbReference type="Pfam" id="PF07731">
    <property type="entry name" value="Cu-oxidase_2"/>
    <property type="match status" value="1"/>
</dbReference>
<dbReference type="SUPFAM" id="SSF49503">
    <property type="entry name" value="Cupredoxins"/>
    <property type="match status" value="1"/>
</dbReference>
<dbReference type="InterPro" id="IPR008972">
    <property type="entry name" value="Cupredoxin"/>
</dbReference>
<dbReference type="PANTHER" id="PTHR11709">
    <property type="entry name" value="MULTI-COPPER OXIDASE"/>
    <property type="match status" value="1"/>
</dbReference>
<keyword evidence="4" id="KW-1185">Reference proteome</keyword>
<dbReference type="EMBL" id="JABCIY010000024">
    <property type="protein sequence ID" value="KAF7196727.1"/>
    <property type="molecule type" value="Genomic_DNA"/>
</dbReference>
<feature type="non-terminal residue" evidence="3">
    <location>
        <position position="1"/>
    </location>
</feature>
<accession>A0A8H6RSX7</accession>
<feature type="domain" description="Plastocyanin-like" evidence="2">
    <location>
        <begin position="28"/>
        <end position="150"/>
    </location>
</feature>
<dbReference type="CDD" id="cd13901">
    <property type="entry name" value="CuRO_3_MaLCC_like"/>
    <property type="match status" value="1"/>
</dbReference>
<evidence type="ECO:0000313" key="3">
    <source>
        <dbReference type="EMBL" id="KAF7196727.1"/>
    </source>
</evidence>
<dbReference type="PANTHER" id="PTHR11709:SF502">
    <property type="entry name" value="MULTICOPPER OXIDASE"/>
    <property type="match status" value="1"/>
</dbReference>
<dbReference type="OrthoDB" id="10255118at2759"/>
<proteinExistence type="inferred from homology"/>
<dbReference type="AlphaFoldDB" id="A0A8H6RSX7"/>
<comment type="similarity">
    <text evidence="1">Belongs to the multicopper oxidase family.</text>
</comment>
<evidence type="ECO:0000256" key="1">
    <source>
        <dbReference type="ARBA" id="ARBA00010609"/>
    </source>
</evidence>
<organism evidence="3 4">
    <name type="scientific">Pseudocercospora fuligena</name>
    <dbReference type="NCBI Taxonomy" id="685502"/>
    <lineage>
        <taxon>Eukaryota</taxon>
        <taxon>Fungi</taxon>
        <taxon>Dikarya</taxon>
        <taxon>Ascomycota</taxon>
        <taxon>Pezizomycotina</taxon>
        <taxon>Dothideomycetes</taxon>
        <taxon>Dothideomycetidae</taxon>
        <taxon>Mycosphaerellales</taxon>
        <taxon>Mycosphaerellaceae</taxon>
        <taxon>Pseudocercospora</taxon>
    </lineage>
</organism>
<reference evidence="3" key="1">
    <citation type="submission" date="2020-04" db="EMBL/GenBank/DDBJ databases">
        <title>Draft genome resource of the tomato pathogen Pseudocercospora fuligena.</title>
        <authorList>
            <person name="Zaccaron A."/>
        </authorList>
    </citation>
    <scope>NUCLEOTIDE SEQUENCE</scope>
    <source>
        <strain evidence="3">PF001</strain>
    </source>
</reference>